<reference evidence="2" key="1">
    <citation type="submission" date="2023-06" db="EMBL/GenBank/DDBJ databases">
        <authorList>
            <consortium name="Lawrence Berkeley National Laboratory"/>
            <person name="Ahrendt S."/>
            <person name="Sahu N."/>
            <person name="Indic B."/>
            <person name="Wong-Bajracharya J."/>
            <person name="Merenyi Z."/>
            <person name="Ke H.-M."/>
            <person name="Monk M."/>
            <person name="Kocsube S."/>
            <person name="Drula E."/>
            <person name="Lipzen A."/>
            <person name="Balint B."/>
            <person name="Henrissat B."/>
            <person name="Andreopoulos B."/>
            <person name="Martin F.M."/>
            <person name="Harder C.B."/>
            <person name="Rigling D."/>
            <person name="Ford K.L."/>
            <person name="Foster G.D."/>
            <person name="Pangilinan J."/>
            <person name="Papanicolaou A."/>
            <person name="Barry K."/>
            <person name="LaButti K."/>
            <person name="Viragh M."/>
            <person name="Koriabine M."/>
            <person name="Yan M."/>
            <person name="Riley R."/>
            <person name="Champramary S."/>
            <person name="Plett K.L."/>
            <person name="Tsai I.J."/>
            <person name="Slot J."/>
            <person name="Sipos G."/>
            <person name="Plett J."/>
            <person name="Nagy L.G."/>
            <person name="Grigoriev I.V."/>
        </authorList>
    </citation>
    <scope>NUCLEOTIDE SEQUENCE</scope>
    <source>
        <strain evidence="2">CCBAS 213</strain>
    </source>
</reference>
<evidence type="ECO:0000256" key="1">
    <source>
        <dbReference type="SAM" id="MobiDB-lite"/>
    </source>
</evidence>
<name>A0AA39JUD0_ARMTA</name>
<dbReference type="RefSeq" id="XP_060326810.1">
    <property type="nucleotide sequence ID" value="XM_060469956.1"/>
</dbReference>
<evidence type="ECO:0000313" key="2">
    <source>
        <dbReference type="EMBL" id="KAK0449095.1"/>
    </source>
</evidence>
<organism evidence="2 3">
    <name type="scientific">Armillaria tabescens</name>
    <name type="common">Ringless honey mushroom</name>
    <name type="synonym">Agaricus tabescens</name>
    <dbReference type="NCBI Taxonomy" id="1929756"/>
    <lineage>
        <taxon>Eukaryota</taxon>
        <taxon>Fungi</taxon>
        <taxon>Dikarya</taxon>
        <taxon>Basidiomycota</taxon>
        <taxon>Agaricomycotina</taxon>
        <taxon>Agaricomycetes</taxon>
        <taxon>Agaricomycetidae</taxon>
        <taxon>Agaricales</taxon>
        <taxon>Marasmiineae</taxon>
        <taxon>Physalacriaceae</taxon>
        <taxon>Desarmillaria</taxon>
    </lineage>
</organism>
<accession>A0AA39JUD0</accession>
<feature type="region of interest" description="Disordered" evidence="1">
    <location>
        <begin position="201"/>
        <end position="226"/>
    </location>
</feature>
<comment type="caution">
    <text evidence="2">The sequence shown here is derived from an EMBL/GenBank/DDBJ whole genome shotgun (WGS) entry which is preliminary data.</text>
</comment>
<gene>
    <name evidence="2" type="ORF">EV420DRAFT_1483290</name>
</gene>
<proteinExistence type="predicted"/>
<dbReference type="Proteomes" id="UP001175211">
    <property type="component" value="Unassembled WGS sequence"/>
</dbReference>
<evidence type="ECO:0000313" key="3">
    <source>
        <dbReference type="Proteomes" id="UP001175211"/>
    </source>
</evidence>
<keyword evidence="3" id="KW-1185">Reference proteome</keyword>
<protein>
    <submittedName>
        <fullName evidence="2">Uncharacterized protein</fullName>
    </submittedName>
</protein>
<dbReference type="AlphaFoldDB" id="A0AA39JUD0"/>
<feature type="region of interest" description="Disordered" evidence="1">
    <location>
        <begin position="166"/>
        <end position="189"/>
    </location>
</feature>
<dbReference type="EMBL" id="JAUEPS010000039">
    <property type="protein sequence ID" value="KAK0449095.1"/>
    <property type="molecule type" value="Genomic_DNA"/>
</dbReference>
<sequence>MDMPSQFEAGQEDGDRFRSLTDLKWGKFESLGFGGLGQEKLTEQSAKRPVLSWNDPSPIGFTRSDITPLSVTLQFPPPMSTTISSYQPAEYAKKLKMAAKHILVFGWDTEPVIEFQPDAVLLFDEFVPLEYRQQISSSSSGSSQLPPAEYSSVDFETRLASLDGEDVYEDYPPIDGMPKKREDRGEDVDPVSLEVQKVLKGVRKMSQSPESQRTEKVPVGDEEEESIGFERVPSRLGMNDYVDDPRHPQYYDDSLDYDADGPSMTEQLIQSLHYDQHEFEDDEPEPVVEVEEEKEELPPRPCILMAMATSPRALPTPMVMLKIVMTLAQKEAEEEEEVLPPPHVPLIGEDQGHMSLGQYVHGALVHNVLEEEEEE</sequence>
<dbReference type="GeneID" id="85353504"/>